<evidence type="ECO:0008006" key="3">
    <source>
        <dbReference type="Google" id="ProtNLM"/>
    </source>
</evidence>
<reference evidence="2" key="1">
    <citation type="journal article" date="2019" name="Int. J. Syst. Evol. Microbiol.">
        <title>The Global Catalogue of Microorganisms (GCM) 10K type strain sequencing project: providing services to taxonomists for standard genome sequencing and annotation.</title>
        <authorList>
            <consortium name="The Broad Institute Genomics Platform"/>
            <consortium name="The Broad Institute Genome Sequencing Center for Infectious Disease"/>
            <person name="Wu L."/>
            <person name="Ma J."/>
        </authorList>
    </citation>
    <scope>NUCLEOTIDE SEQUENCE [LARGE SCALE GENOMIC DNA]</scope>
    <source>
        <strain evidence="2">CCUG 56401</strain>
    </source>
</reference>
<comment type="caution">
    <text evidence="1">The sequence shown here is derived from an EMBL/GenBank/DDBJ whole genome shotgun (WGS) entry which is preliminary data.</text>
</comment>
<dbReference type="EMBL" id="JBHTIW010000002">
    <property type="protein sequence ID" value="MFD0918898.1"/>
    <property type="molecule type" value="Genomic_DNA"/>
</dbReference>
<sequence length="127" mass="13978">MYRDDRPFPDAERVAMALVERLAPAYVVTPPEITTPIVQVHRSGGHDNGVTDHPRVQISCLALTRHEAWQLAEQVRQVVLNAGGTAADGALIDRAGVEVAPQQVPDEDPHVRRVVATYVLTMRRPIS</sequence>
<dbReference type="InterPro" id="IPR057003">
    <property type="entry name" value="Phage_tail_terminator_2"/>
</dbReference>
<evidence type="ECO:0000313" key="2">
    <source>
        <dbReference type="Proteomes" id="UP001597018"/>
    </source>
</evidence>
<protein>
    <recommendedName>
        <fullName evidence="3">DUF3168 domain-containing protein</fullName>
    </recommendedName>
</protein>
<name>A0ABW3FM14_9PSEU</name>
<keyword evidence="2" id="KW-1185">Reference proteome</keyword>
<dbReference type="RefSeq" id="WP_263250700.1">
    <property type="nucleotide sequence ID" value="NZ_BAABLT010000033.1"/>
</dbReference>
<gene>
    <name evidence="1" type="ORF">ACFQ16_04000</name>
</gene>
<accession>A0ABW3FM14</accession>
<organism evidence="1 2">
    <name type="scientific">Saccharopolyspora rosea</name>
    <dbReference type="NCBI Taxonomy" id="524884"/>
    <lineage>
        <taxon>Bacteria</taxon>
        <taxon>Bacillati</taxon>
        <taxon>Actinomycetota</taxon>
        <taxon>Actinomycetes</taxon>
        <taxon>Pseudonocardiales</taxon>
        <taxon>Pseudonocardiaceae</taxon>
        <taxon>Saccharopolyspora</taxon>
    </lineage>
</organism>
<evidence type="ECO:0000313" key="1">
    <source>
        <dbReference type="EMBL" id="MFD0918898.1"/>
    </source>
</evidence>
<proteinExistence type="predicted"/>
<dbReference type="Pfam" id="PF23841">
    <property type="entry name" value="Phage_tail_terminator_2"/>
    <property type="match status" value="1"/>
</dbReference>
<dbReference type="Proteomes" id="UP001597018">
    <property type="component" value="Unassembled WGS sequence"/>
</dbReference>